<accession>A0ABX6IL66</accession>
<dbReference type="InterPro" id="IPR029039">
    <property type="entry name" value="Flavoprotein-like_sf"/>
</dbReference>
<dbReference type="InterPro" id="IPR005025">
    <property type="entry name" value="FMN_Rdtase-like_dom"/>
</dbReference>
<dbReference type="RefSeq" id="WP_213244272.1">
    <property type="nucleotide sequence ID" value="NZ_CP045806.1"/>
</dbReference>
<organism evidence="2 3">
    <name type="scientific">Gordonia pseudamarae</name>
    <dbReference type="NCBI Taxonomy" id="2831662"/>
    <lineage>
        <taxon>Bacteria</taxon>
        <taxon>Bacillati</taxon>
        <taxon>Actinomycetota</taxon>
        <taxon>Actinomycetes</taxon>
        <taxon>Mycobacteriales</taxon>
        <taxon>Gordoniaceae</taxon>
        <taxon>Gordonia</taxon>
    </lineage>
</organism>
<name>A0ABX6IL66_9ACTN</name>
<keyword evidence="3" id="KW-1185">Reference proteome</keyword>
<feature type="domain" description="NADPH-dependent FMN reductase-like" evidence="1">
    <location>
        <begin position="15"/>
        <end position="166"/>
    </location>
</feature>
<sequence length="198" mass="20232">MSQDSIENDQVRPAKVVALVGSLRQASVNRQLAQVAADNAPDGVRVSVIDTLGALPFYNEDTDPSVNPAAGEVDAQVAGLRTVVADADAVLIVTPEHNGSIPAALKNAIDWLSRPYGTGAIKGKPVGVIGAALGQYAGTWSRTETRKSVGIAGGQVVEEVEVGINSSKLGEQGVSAPEVVEQVVGAVTRLTGEVAAAV</sequence>
<dbReference type="Gene3D" id="3.40.50.360">
    <property type="match status" value="1"/>
</dbReference>
<dbReference type="Proteomes" id="UP001059836">
    <property type="component" value="Chromosome"/>
</dbReference>
<dbReference type="PANTHER" id="PTHR30543:SF21">
    <property type="entry name" value="NAD(P)H-DEPENDENT FMN REDUCTASE LOT6"/>
    <property type="match status" value="1"/>
</dbReference>
<dbReference type="SUPFAM" id="SSF52218">
    <property type="entry name" value="Flavoproteins"/>
    <property type="match status" value="1"/>
</dbReference>
<reference evidence="2" key="1">
    <citation type="journal article" date="2021" name="Nat. Microbiol.">
        <title>Cocultivation of an ultrasmall environmental parasitic bacterium with lytic ability against bacteria associated with wastewater foams.</title>
        <authorList>
            <person name="Batinovic S."/>
            <person name="Rose J.J.A."/>
            <person name="Ratcliffe J."/>
            <person name="Seviour R.J."/>
            <person name="Petrovski S."/>
        </authorList>
    </citation>
    <scope>NUCLEOTIDE SEQUENCE</scope>
    <source>
        <strain evidence="2">CON9</strain>
    </source>
</reference>
<dbReference type="Pfam" id="PF03358">
    <property type="entry name" value="FMN_red"/>
    <property type="match status" value="1"/>
</dbReference>
<evidence type="ECO:0000313" key="2">
    <source>
        <dbReference type="EMBL" id="QHN36025.1"/>
    </source>
</evidence>
<dbReference type="EMBL" id="CP045809">
    <property type="protein sequence ID" value="QHN36025.1"/>
    <property type="molecule type" value="Genomic_DNA"/>
</dbReference>
<protein>
    <submittedName>
        <fullName evidence="2">FMN reductase</fullName>
    </submittedName>
</protein>
<gene>
    <name evidence="2" type="ORF">GII31_15240</name>
</gene>
<proteinExistence type="predicted"/>
<dbReference type="PANTHER" id="PTHR30543">
    <property type="entry name" value="CHROMATE REDUCTASE"/>
    <property type="match status" value="1"/>
</dbReference>
<evidence type="ECO:0000313" key="3">
    <source>
        <dbReference type="Proteomes" id="UP001059836"/>
    </source>
</evidence>
<evidence type="ECO:0000259" key="1">
    <source>
        <dbReference type="Pfam" id="PF03358"/>
    </source>
</evidence>
<dbReference type="InterPro" id="IPR050712">
    <property type="entry name" value="NAD(P)H-dep_reductase"/>
</dbReference>